<dbReference type="AlphaFoldDB" id="A0A1S3Y1Z5"/>
<proteinExistence type="predicted"/>
<dbReference type="PANTHER" id="PTHR34222:SF97">
    <property type="entry name" value="CATALYTIC REGION, PUTATIVE-RELATED"/>
    <property type="match status" value="1"/>
</dbReference>
<dbReference type="OrthoDB" id="1938465at2759"/>
<evidence type="ECO:0000313" key="3">
    <source>
        <dbReference type="RefSeq" id="XP_016446154.1"/>
    </source>
</evidence>
<accession>A0A1S3Y1Z5</accession>
<name>A0A1S3Y1Z5_TOBAC</name>
<evidence type="ECO:0000259" key="2">
    <source>
        <dbReference type="Pfam" id="PF22936"/>
    </source>
</evidence>
<feature type="domain" description="Retrovirus-related Pol polyprotein from transposon TNT 1-94-like beta-barrel" evidence="2">
    <location>
        <begin position="177"/>
        <end position="252"/>
    </location>
</feature>
<dbReference type="PaxDb" id="4097-A0A1S3Y1Z5"/>
<protein>
    <recommendedName>
        <fullName evidence="4">Reverse transcriptase Ty1/copia-type domain-containing protein</fullName>
    </recommendedName>
</protein>
<sequence>MAIEEATSGVTMLSHNHPLYLRPLDSPAKGQIMLMIPTLTISEAYGIVVQDESQQAKTMTISGLEIGATAMAYNSGQGHTKDVCYKLVGYPPDYKPKKKTFGRNTAATHNAQVDYSKGPTNQGSFGIAFTWNFFTEEQYKQLLQLLNQNTTPIEIAAHAKVTSIPLSLISKVKQDRWIIDSGATNHMVFNLDFFTDFMEIPKGEGRKVQLSTGETSRITHLGSSSILNGLPIKNVLYVPQFRYNLLSVSQHTRDIGCFIVFFPAWCLFHDIYNGKVKGIGKLEEGLYVLDLKHKSNLKLPIGVITSALVINRISGSLWHKRLGHIPLDALKRLPAFHNKAFVDYVWGPFKVPTFDDKRYFLTLVDDFSRVPSRILSGKSPFEMVHKNVTLDHLKGYKLYDLHNNYPFVRRDVIFKEDVFPFLQHMNSPMKDQQVHIITPSYDSDSDDLVLTLPHHSTTSQDTSSSDLAYLDDSIAVTPPHIPHTEDLQGSSTSPDDLSFPDDFSSCPAYHTTIVPFPKVLPSSVADDLTATGIRKSTRPSRPPIWMNDYVVGQNARKTYSAEIELSSFSEAAKDPKWVSAMHQELQALKDNDTWSIVPLPPKKNCIGSKMVIVRTIIALAAHHGWLIYQMDVHNAFLQGALGGSASRQWNLKLTDALHKMGFTQSHYDHSLFSKRESCSQVLVLIYVDDLLVTGSDVHLIDKTGANL</sequence>
<organism evidence="3">
    <name type="scientific">Nicotiana tabacum</name>
    <name type="common">Common tobacco</name>
    <dbReference type="NCBI Taxonomy" id="4097"/>
    <lineage>
        <taxon>Eukaryota</taxon>
        <taxon>Viridiplantae</taxon>
        <taxon>Streptophyta</taxon>
        <taxon>Embryophyta</taxon>
        <taxon>Tracheophyta</taxon>
        <taxon>Spermatophyta</taxon>
        <taxon>Magnoliopsida</taxon>
        <taxon>eudicotyledons</taxon>
        <taxon>Gunneridae</taxon>
        <taxon>Pentapetalae</taxon>
        <taxon>asterids</taxon>
        <taxon>lamiids</taxon>
        <taxon>Solanales</taxon>
        <taxon>Solanaceae</taxon>
        <taxon>Nicotianoideae</taxon>
        <taxon>Nicotianeae</taxon>
        <taxon>Nicotiana</taxon>
    </lineage>
</organism>
<gene>
    <name evidence="3" type="primary">LOC107771318</name>
</gene>
<feature type="domain" description="Reverse transcriptase Ty1/copia-type" evidence="1">
    <location>
        <begin position="645"/>
        <end position="702"/>
    </location>
</feature>
<dbReference type="KEGG" id="nta:107771318"/>
<dbReference type="InterPro" id="IPR054722">
    <property type="entry name" value="PolX-like_BBD"/>
</dbReference>
<evidence type="ECO:0008006" key="4">
    <source>
        <dbReference type="Google" id="ProtNLM"/>
    </source>
</evidence>
<dbReference type="Pfam" id="PF07727">
    <property type="entry name" value="RVT_2"/>
    <property type="match status" value="1"/>
</dbReference>
<reference evidence="3" key="1">
    <citation type="submission" date="2025-08" db="UniProtKB">
        <authorList>
            <consortium name="RefSeq"/>
        </authorList>
    </citation>
    <scope>IDENTIFICATION</scope>
</reference>
<dbReference type="Pfam" id="PF22936">
    <property type="entry name" value="Pol_BBD"/>
    <property type="match status" value="1"/>
</dbReference>
<dbReference type="RefSeq" id="XP_016446154.1">
    <property type="nucleotide sequence ID" value="XM_016590668.1"/>
</dbReference>
<evidence type="ECO:0000259" key="1">
    <source>
        <dbReference type="Pfam" id="PF07727"/>
    </source>
</evidence>
<dbReference type="PANTHER" id="PTHR34222">
    <property type="entry name" value="GAG_PRE-INTEGRS DOMAIN-CONTAINING PROTEIN"/>
    <property type="match status" value="1"/>
</dbReference>
<dbReference type="InterPro" id="IPR013103">
    <property type="entry name" value="RVT_2"/>
</dbReference>
<dbReference type="OMA" id="STECIFQ"/>